<evidence type="ECO:0000313" key="2">
    <source>
        <dbReference type="Proteomes" id="UP000299102"/>
    </source>
</evidence>
<protein>
    <recommendedName>
        <fullName evidence="3">Mos1 transposase HTH domain-containing protein</fullName>
    </recommendedName>
</protein>
<evidence type="ECO:0000313" key="1">
    <source>
        <dbReference type="EMBL" id="GBP37950.1"/>
    </source>
</evidence>
<reference evidence="1 2" key="1">
    <citation type="journal article" date="2019" name="Commun. Biol.">
        <title>The bagworm genome reveals a unique fibroin gene that provides high tensile strength.</title>
        <authorList>
            <person name="Kono N."/>
            <person name="Nakamura H."/>
            <person name="Ohtoshi R."/>
            <person name="Tomita M."/>
            <person name="Numata K."/>
            <person name="Arakawa K."/>
        </authorList>
    </citation>
    <scope>NUCLEOTIDE SEQUENCE [LARGE SCALE GENOMIC DNA]</scope>
</reference>
<name>A0A4C1VH68_EUMVA</name>
<dbReference type="Proteomes" id="UP000299102">
    <property type="component" value="Unassembled WGS sequence"/>
</dbReference>
<comment type="caution">
    <text evidence="1">The sequence shown here is derived from an EMBL/GenBank/DDBJ whole genome shotgun (WGS) entry which is preliminary data.</text>
</comment>
<proteinExistence type="predicted"/>
<dbReference type="EMBL" id="BGZK01000341">
    <property type="protein sequence ID" value="GBP37950.1"/>
    <property type="molecule type" value="Genomic_DNA"/>
</dbReference>
<organism evidence="1 2">
    <name type="scientific">Eumeta variegata</name>
    <name type="common">Bagworm moth</name>
    <name type="synonym">Eumeta japonica</name>
    <dbReference type="NCBI Taxonomy" id="151549"/>
    <lineage>
        <taxon>Eukaryota</taxon>
        <taxon>Metazoa</taxon>
        <taxon>Ecdysozoa</taxon>
        <taxon>Arthropoda</taxon>
        <taxon>Hexapoda</taxon>
        <taxon>Insecta</taxon>
        <taxon>Pterygota</taxon>
        <taxon>Neoptera</taxon>
        <taxon>Endopterygota</taxon>
        <taxon>Lepidoptera</taxon>
        <taxon>Glossata</taxon>
        <taxon>Ditrysia</taxon>
        <taxon>Tineoidea</taxon>
        <taxon>Psychidae</taxon>
        <taxon>Oiketicinae</taxon>
        <taxon>Eumeta</taxon>
    </lineage>
</organism>
<gene>
    <name evidence="1" type="ORF">EVAR_84937_1</name>
</gene>
<dbReference type="OrthoDB" id="10017160at2759"/>
<dbReference type="AlphaFoldDB" id="A0A4C1VH68"/>
<accession>A0A4C1VH68</accession>
<sequence>MDLSRENFHSIIFYDFKGNMTAQQNLAWLRTALGDETPYKTTIYNLFAEFKCSCVNLNDEVCDGRSSTAMNDETIGSVRLMIEIDKHVFTTGFGHP</sequence>
<keyword evidence="2" id="KW-1185">Reference proteome</keyword>
<evidence type="ECO:0008006" key="3">
    <source>
        <dbReference type="Google" id="ProtNLM"/>
    </source>
</evidence>